<evidence type="ECO:0000256" key="1">
    <source>
        <dbReference type="ARBA" id="ARBA00004147"/>
    </source>
</evidence>
<dbReference type="Pfam" id="PF02282">
    <property type="entry name" value="Herpes_UL42"/>
    <property type="match status" value="1"/>
</dbReference>
<keyword evidence="10" id="KW-1185">Reference proteome</keyword>
<dbReference type="GO" id="GO:0003677">
    <property type="term" value="F:DNA binding"/>
    <property type="evidence" value="ECO:0007669"/>
    <property type="project" value="UniProtKB-KW"/>
</dbReference>
<dbReference type="Gene3D" id="3.70.10.10">
    <property type="match status" value="1"/>
</dbReference>
<proteinExistence type="inferred from homology"/>
<feature type="region of interest" description="Disordered" evidence="8">
    <location>
        <begin position="337"/>
        <end position="365"/>
    </location>
</feature>
<name>A0A1R3T421_9ALPH</name>
<dbReference type="RefSeq" id="YP_009342361.1">
    <property type="nucleotide sequence ID" value="NC_033464.1"/>
</dbReference>
<dbReference type="InterPro" id="IPR003202">
    <property type="entry name" value="Herpes_UL42"/>
</dbReference>
<dbReference type="GO" id="GO:0006260">
    <property type="term" value="P:DNA replication"/>
    <property type="evidence" value="ECO:0007669"/>
    <property type="project" value="UniProtKB-KW"/>
</dbReference>
<organism evidence="9">
    <name type="scientific">Spheniscid alphaherpesvirus 1</name>
    <dbReference type="NCBI Taxonomy" id="2560777"/>
    <lineage>
        <taxon>Viruses</taxon>
        <taxon>Duplodnaviria</taxon>
        <taxon>Heunggongvirae</taxon>
        <taxon>Peploviricota</taxon>
        <taxon>Herviviricetes</taxon>
        <taxon>Herpesvirales</taxon>
        <taxon>Orthoherpesviridae</taxon>
        <taxon>Alphaherpesvirinae</taxon>
        <taxon>Mardivirus</taxon>
        <taxon>Mardivirus spheniscidalpha1</taxon>
    </lineage>
</organism>
<evidence type="ECO:0000256" key="2">
    <source>
        <dbReference type="ARBA" id="ARBA00008362"/>
    </source>
</evidence>
<dbReference type="OrthoDB" id="10659at10239"/>
<dbReference type="Proteomes" id="UP000203542">
    <property type="component" value="Segment"/>
</dbReference>
<accession>A0A1R3T421</accession>
<dbReference type="GO" id="GO:0042025">
    <property type="term" value="C:host cell nucleus"/>
    <property type="evidence" value="ECO:0007669"/>
    <property type="project" value="UniProtKB-SubCell"/>
</dbReference>
<evidence type="ECO:0000256" key="7">
    <source>
        <dbReference type="ARBA" id="ARBA00032287"/>
    </source>
</evidence>
<evidence type="ECO:0000313" key="10">
    <source>
        <dbReference type="Proteomes" id="UP000203542"/>
    </source>
</evidence>
<evidence type="ECO:0000256" key="3">
    <source>
        <dbReference type="ARBA" id="ARBA00015068"/>
    </source>
</evidence>
<evidence type="ECO:0000256" key="6">
    <source>
        <dbReference type="ARBA" id="ARBA00023125"/>
    </source>
</evidence>
<dbReference type="EMBL" id="LT608135">
    <property type="protein sequence ID" value="SCO83518.1"/>
    <property type="molecule type" value="Genomic_DNA"/>
</dbReference>
<comment type="similarity">
    <text evidence="2">Belongs to the herpesviridae DNA polymerase processivity factor family.</text>
</comment>
<protein>
    <recommendedName>
        <fullName evidence="3">DNA polymerase processivity factor</fullName>
    </recommendedName>
    <alternativeName>
        <fullName evidence="7">Polymerase accessory protein</fullName>
    </alternativeName>
</protein>
<comment type="subcellular location">
    <subcellularLocation>
        <location evidence="1">Host nucleus</location>
    </subcellularLocation>
</comment>
<sequence length="427" mass="47235">MALLGRDESDFCAEMENCTSFALLKESDLMDVMAVLSPLSGNLKNALLIFGEDGMLIHAGADGEQIYVPVTFVNFTQYQWSGPHAVFLANVDGHKSLLDAFRHGKKTMPSEVRFEFTGKSPARVLTQVTTFKSSESCNESCFSATMIKRELASYSTCIPRQPADVYVTLTKGQMSKVMTVTKATTKSPVFEFDSTTRRLTVASTCGSVTFVVDGLTCDQNDADRYSQQYEKSAKVMEAVLKRGSGRKQDNMQVSGIGTATSFRLSIESYMCFKSLIQKTRGYAPITTVAFHLNKDAPMISVSIGETYRTTMYFFCTYDCPSVSEIEDLAASINTPAETKRTQKRRASEVLEGEQPGKKRLPKDSAKLKRARQSIGKVMDLCSYFSQNTTELASSSEAEELRQLVERMTENGRKLCAALDAESCTTKD</sequence>
<dbReference type="InterPro" id="IPR046938">
    <property type="entry name" value="DNA_clamp_sf"/>
</dbReference>
<feature type="compositionally biased region" description="Basic and acidic residues" evidence="8">
    <location>
        <begin position="337"/>
        <end position="348"/>
    </location>
</feature>
<evidence type="ECO:0000256" key="8">
    <source>
        <dbReference type="SAM" id="MobiDB-lite"/>
    </source>
</evidence>
<evidence type="ECO:0000313" key="9">
    <source>
        <dbReference type="EMBL" id="SCO83518.1"/>
    </source>
</evidence>
<keyword evidence="6" id="KW-0238">DNA-binding</keyword>
<evidence type="ECO:0000256" key="5">
    <source>
        <dbReference type="ARBA" id="ARBA00022705"/>
    </source>
</evidence>
<evidence type="ECO:0000256" key="4">
    <source>
        <dbReference type="ARBA" id="ARBA00022562"/>
    </source>
</evidence>
<dbReference type="SUPFAM" id="SSF55979">
    <property type="entry name" value="DNA clamp"/>
    <property type="match status" value="2"/>
</dbReference>
<gene>
    <name evidence="9" type="primary">UL42</name>
</gene>
<keyword evidence="4" id="KW-1048">Host nucleus</keyword>
<dbReference type="GeneID" id="30902394"/>
<keyword evidence="5" id="KW-0235">DNA replication</keyword>
<reference evidence="9" key="1">
    <citation type="submission" date="2016-08" db="EMBL/GenBank/DDBJ databases">
        <authorList>
            <person name="Seilhamer J.J."/>
        </authorList>
    </citation>
    <scope>NUCLEOTIDE SEQUENCE [LARGE SCALE GENOMIC DNA]</scope>
    <source>
        <strain evidence="9">Lib01004</strain>
    </source>
</reference>
<dbReference type="KEGG" id="vg:30902394"/>